<proteinExistence type="predicted"/>
<dbReference type="EMBL" id="CAJVPT010005887">
    <property type="protein sequence ID" value="CAG8524968.1"/>
    <property type="molecule type" value="Genomic_DNA"/>
</dbReference>
<evidence type="ECO:0000313" key="2">
    <source>
        <dbReference type="Proteomes" id="UP000789525"/>
    </source>
</evidence>
<name>A0ACA9LDW4_9GLOM</name>
<reference evidence="1" key="1">
    <citation type="submission" date="2021-06" db="EMBL/GenBank/DDBJ databases">
        <authorList>
            <person name="Kallberg Y."/>
            <person name="Tangrot J."/>
            <person name="Rosling A."/>
        </authorList>
    </citation>
    <scope>NUCLEOTIDE SEQUENCE</scope>
    <source>
        <strain evidence="1">CL356</strain>
    </source>
</reference>
<gene>
    <name evidence="1" type="ORF">ACOLOM_LOCUS3823</name>
</gene>
<sequence>MGGRQSKTAVLGVHPTPLIKTDGKAERRKKFRSLRSSGTLASFDGSLINETWRFTGGGKRIHNLKNSKSVAPLVEEIERLQRQHRLFKRIWQNNFSAPIEEKLKSGGIRVLDVGCGPGTWTIEMSEAYPLSSFTGVDFTPLFPQEGKPTNAKFIQANILDGLPFLDDTFDFVNMRLLVTAFTTAEWEQKVIPELIRVTRQGGWVEFMESDIQYYNEVVTIMKSKGIVTPINSYVPKSMEANEKFVEGVQTEEKSCFVGHWAGELGQMAVDDITKGWSAVKMPMSTLMKVKSHEYDEIVATFAKEVEQYKTYFKTWRFFGQKVVTTASSSITSPSQWQEQSQSP</sequence>
<evidence type="ECO:0000313" key="1">
    <source>
        <dbReference type="EMBL" id="CAG8524968.1"/>
    </source>
</evidence>
<accession>A0ACA9LDW4</accession>
<organism evidence="1 2">
    <name type="scientific">Acaulospora colombiana</name>
    <dbReference type="NCBI Taxonomy" id="27376"/>
    <lineage>
        <taxon>Eukaryota</taxon>
        <taxon>Fungi</taxon>
        <taxon>Fungi incertae sedis</taxon>
        <taxon>Mucoromycota</taxon>
        <taxon>Glomeromycotina</taxon>
        <taxon>Glomeromycetes</taxon>
        <taxon>Diversisporales</taxon>
        <taxon>Acaulosporaceae</taxon>
        <taxon>Acaulospora</taxon>
    </lineage>
</organism>
<dbReference type="Proteomes" id="UP000789525">
    <property type="component" value="Unassembled WGS sequence"/>
</dbReference>
<protein>
    <submittedName>
        <fullName evidence="1">14078_t:CDS:1</fullName>
    </submittedName>
</protein>
<keyword evidence="2" id="KW-1185">Reference proteome</keyword>
<comment type="caution">
    <text evidence="1">The sequence shown here is derived from an EMBL/GenBank/DDBJ whole genome shotgun (WGS) entry which is preliminary data.</text>
</comment>